<dbReference type="EMBL" id="JAVHNQ010000014">
    <property type="protein sequence ID" value="KAK6332863.1"/>
    <property type="molecule type" value="Genomic_DNA"/>
</dbReference>
<dbReference type="GO" id="GO:0050660">
    <property type="term" value="F:flavin adenine dinucleotide binding"/>
    <property type="evidence" value="ECO:0007669"/>
    <property type="project" value="TreeGrafter"/>
</dbReference>
<dbReference type="Pfam" id="PF01593">
    <property type="entry name" value="Amino_oxidase"/>
    <property type="match status" value="1"/>
</dbReference>
<dbReference type="InterPro" id="IPR050281">
    <property type="entry name" value="Flavin_monoamine_oxidase"/>
</dbReference>
<dbReference type="Gene3D" id="3.90.660.10">
    <property type="match status" value="1"/>
</dbReference>
<proteinExistence type="predicted"/>
<reference evidence="2 3" key="1">
    <citation type="submission" date="2019-10" db="EMBL/GenBank/DDBJ databases">
        <authorList>
            <person name="Palmer J.M."/>
        </authorList>
    </citation>
    <scope>NUCLEOTIDE SEQUENCE [LARGE SCALE GENOMIC DNA]</scope>
    <source>
        <strain evidence="2 3">TWF696</strain>
    </source>
</reference>
<dbReference type="InterPro" id="IPR036188">
    <property type="entry name" value="FAD/NAD-bd_sf"/>
</dbReference>
<name>A0AAV9U491_9PEZI</name>
<protein>
    <recommendedName>
        <fullName evidence="1">Amine oxidase domain-containing protein</fullName>
    </recommendedName>
</protein>
<keyword evidence="3" id="KW-1185">Reference proteome</keyword>
<dbReference type="Proteomes" id="UP001375240">
    <property type="component" value="Unassembled WGS sequence"/>
</dbReference>
<evidence type="ECO:0000259" key="1">
    <source>
        <dbReference type="Pfam" id="PF01593"/>
    </source>
</evidence>
<dbReference type="SUPFAM" id="SSF54373">
    <property type="entry name" value="FAD-linked reductases, C-terminal domain"/>
    <property type="match status" value="1"/>
</dbReference>
<dbReference type="Gene3D" id="3.50.50.60">
    <property type="entry name" value="FAD/NAD(P)-binding domain"/>
    <property type="match status" value="1"/>
</dbReference>
<dbReference type="PANTHER" id="PTHR10742:SF414">
    <property type="entry name" value="CONTAINING AMINE OXIDASE, PUTATIVE (AFU_ORTHOLOGUE AFUA_3G12150)-RELATED"/>
    <property type="match status" value="1"/>
</dbReference>
<dbReference type="GO" id="GO:0006338">
    <property type="term" value="P:chromatin remodeling"/>
    <property type="evidence" value="ECO:0007669"/>
    <property type="project" value="TreeGrafter"/>
</dbReference>
<evidence type="ECO:0000313" key="3">
    <source>
        <dbReference type="Proteomes" id="UP001375240"/>
    </source>
</evidence>
<feature type="domain" description="Amine oxidase" evidence="1">
    <location>
        <begin position="28"/>
        <end position="480"/>
    </location>
</feature>
<dbReference type="PANTHER" id="PTHR10742">
    <property type="entry name" value="FLAVIN MONOAMINE OXIDASE"/>
    <property type="match status" value="1"/>
</dbReference>
<evidence type="ECO:0000313" key="2">
    <source>
        <dbReference type="EMBL" id="KAK6332863.1"/>
    </source>
</evidence>
<gene>
    <name evidence="2" type="ORF">TWF696_002884</name>
</gene>
<dbReference type="GO" id="GO:0003682">
    <property type="term" value="F:chromatin binding"/>
    <property type="evidence" value="ECO:0007669"/>
    <property type="project" value="TreeGrafter"/>
</dbReference>
<dbReference type="InterPro" id="IPR002937">
    <property type="entry name" value="Amino_oxidase"/>
</dbReference>
<dbReference type="PRINTS" id="PR00419">
    <property type="entry name" value="ADXRDTASE"/>
</dbReference>
<organism evidence="2 3">
    <name type="scientific">Orbilia brochopaga</name>
    <dbReference type="NCBI Taxonomy" id="3140254"/>
    <lineage>
        <taxon>Eukaryota</taxon>
        <taxon>Fungi</taxon>
        <taxon>Dikarya</taxon>
        <taxon>Ascomycota</taxon>
        <taxon>Pezizomycotina</taxon>
        <taxon>Orbiliomycetes</taxon>
        <taxon>Orbiliales</taxon>
        <taxon>Orbiliaceae</taxon>
        <taxon>Orbilia</taxon>
    </lineage>
</organism>
<sequence length="500" mass="54613">MTIAEAAPKDGEQASKKPKVIVIGAGTSGLRAAEVLVQSGCEVVVLEARDRVGGRIATSSKLGLPLDLGANWIHGNQGNPIIDLAERAQCSYSVDELDDTVVYAPDGTLLPKRLGEELVTKMWDYFDDGIEYSARNFSEIKTNVSFVEYYRSRVEADCLEGQGEKVKEYQMKVVELLGGIVATDIKRQDLKNLHLEKPIPGENLFVSSTYGPVMSLMAKTALENGCVRLNAPVEQVETVYTAAGPLHTVCTKDGETLNADAVIVTVPLGSLKQDRIKFTPAMPDNIRQSIKHLGYGSLEKTYISFPTAFWAAESTSYFIFLAPEYAPATNSERKIISAISLAHLPAPYSQPTLLFYTHGDISKRLTDTLQWDSPDVSRQNILAFFQPYFSRLPGYIADDPACTPVDILSTNWLNDEYAGNGSYTNFPVGLVDGVEDIKTIREGVPGSRLWLCGEHTAPLLGLASVSGAYWAGEMTARRCLVEFGMMSEDAERALAMADGL</sequence>
<dbReference type="SUPFAM" id="SSF51905">
    <property type="entry name" value="FAD/NAD(P)-binding domain"/>
    <property type="match status" value="1"/>
</dbReference>
<accession>A0AAV9U491</accession>
<dbReference type="GO" id="GO:0016491">
    <property type="term" value="F:oxidoreductase activity"/>
    <property type="evidence" value="ECO:0007669"/>
    <property type="project" value="InterPro"/>
</dbReference>
<comment type="caution">
    <text evidence="2">The sequence shown here is derived from an EMBL/GenBank/DDBJ whole genome shotgun (WGS) entry which is preliminary data.</text>
</comment>
<dbReference type="AlphaFoldDB" id="A0AAV9U491"/>